<gene>
    <name evidence="1" type="ORF">HNP33_003708</name>
</gene>
<sequence>MFSFDASKLKKGLEAKAIKVQNSARPVAQAGTQVLYDQVKVNVPVKSGKLKSAIYQVFSRDSSWEGRATYHISWNKKKAPHGHLIEGGTSKTPAQPFLRTAQYQAGAQATEVMKQKLGEILND</sequence>
<dbReference type="NCBIfam" id="TIGR01725">
    <property type="entry name" value="phge_HK97_gp10"/>
    <property type="match status" value="1"/>
</dbReference>
<evidence type="ECO:0000313" key="2">
    <source>
        <dbReference type="Proteomes" id="UP000562492"/>
    </source>
</evidence>
<protein>
    <submittedName>
        <fullName evidence="1">HK97 gp10 family phage protein</fullName>
    </submittedName>
</protein>
<dbReference type="Proteomes" id="UP000562492">
    <property type="component" value="Unassembled WGS sequence"/>
</dbReference>
<dbReference type="EMBL" id="JACHKZ010000033">
    <property type="protein sequence ID" value="MBB6579594.1"/>
    <property type="molecule type" value="Genomic_DNA"/>
</dbReference>
<accession>A0ABR6RKQ3</accession>
<name>A0ABR6RKQ3_9BURK</name>
<proteinExistence type="predicted"/>
<keyword evidence="2" id="KW-1185">Reference proteome</keyword>
<dbReference type="Pfam" id="PF04883">
    <property type="entry name" value="HK97-gp10_like"/>
    <property type="match status" value="1"/>
</dbReference>
<organism evidence="1 2">
    <name type="scientific">Comamonas odontotermitis</name>
    <dbReference type="NCBI Taxonomy" id="379895"/>
    <lineage>
        <taxon>Bacteria</taxon>
        <taxon>Pseudomonadati</taxon>
        <taxon>Pseudomonadota</taxon>
        <taxon>Betaproteobacteria</taxon>
        <taxon>Burkholderiales</taxon>
        <taxon>Comamonadaceae</taxon>
        <taxon>Comamonas</taxon>
    </lineage>
</organism>
<reference evidence="1 2" key="1">
    <citation type="submission" date="2020-08" db="EMBL/GenBank/DDBJ databases">
        <title>Functional genomics of gut bacteria from endangered species of beetles.</title>
        <authorList>
            <person name="Carlos-Shanley C."/>
        </authorList>
    </citation>
    <scope>NUCLEOTIDE SEQUENCE [LARGE SCALE GENOMIC DNA]</scope>
    <source>
        <strain evidence="1 2">S00124</strain>
    </source>
</reference>
<evidence type="ECO:0000313" key="1">
    <source>
        <dbReference type="EMBL" id="MBB6579594.1"/>
    </source>
</evidence>
<dbReference type="InterPro" id="IPR010064">
    <property type="entry name" value="HK97-gp10_tail"/>
</dbReference>
<dbReference type="RefSeq" id="WP_184711110.1">
    <property type="nucleotide sequence ID" value="NZ_JACHKZ010000033.1"/>
</dbReference>
<comment type="caution">
    <text evidence="1">The sequence shown here is derived from an EMBL/GenBank/DDBJ whole genome shotgun (WGS) entry which is preliminary data.</text>
</comment>